<feature type="domain" description="Tyr recombinase" evidence="7">
    <location>
        <begin position="173"/>
        <end position="365"/>
    </location>
</feature>
<dbReference type="InterPro" id="IPR011010">
    <property type="entry name" value="DNA_brk_join_enz"/>
</dbReference>
<evidence type="ECO:0000313" key="10">
    <source>
        <dbReference type="Proteomes" id="UP001254848"/>
    </source>
</evidence>
<keyword evidence="10" id="KW-1185">Reference proteome</keyword>
<keyword evidence="3 5" id="KW-0238">DNA-binding</keyword>
<dbReference type="PANTHER" id="PTHR30349:SF64">
    <property type="entry name" value="PROPHAGE INTEGRASE INTD-RELATED"/>
    <property type="match status" value="1"/>
</dbReference>
<dbReference type="CDD" id="cd01189">
    <property type="entry name" value="INT_ICEBs1_C_like"/>
    <property type="match status" value="1"/>
</dbReference>
<dbReference type="InterPro" id="IPR050090">
    <property type="entry name" value="Tyrosine_recombinase_XerCD"/>
</dbReference>
<evidence type="ECO:0000256" key="1">
    <source>
        <dbReference type="ARBA" id="ARBA00008857"/>
    </source>
</evidence>
<feature type="domain" description="Core-binding (CB)" evidence="8">
    <location>
        <begin position="70"/>
        <end position="152"/>
    </location>
</feature>
<evidence type="ECO:0000259" key="8">
    <source>
        <dbReference type="PROSITE" id="PS51900"/>
    </source>
</evidence>
<dbReference type="InterPro" id="IPR004107">
    <property type="entry name" value="Integrase_SAM-like_N"/>
</dbReference>
<dbReference type="EMBL" id="JAUOZS010000001">
    <property type="protein sequence ID" value="MDT8900609.1"/>
    <property type="molecule type" value="Genomic_DNA"/>
</dbReference>
<dbReference type="RefSeq" id="WP_413779145.1">
    <property type="nucleotide sequence ID" value="NZ_JAUOZS010000001.1"/>
</dbReference>
<evidence type="ECO:0000256" key="6">
    <source>
        <dbReference type="SAM" id="MobiDB-lite"/>
    </source>
</evidence>
<accession>A0ABU3NUW5</accession>
<dbReference type="Gene3D" id="1.10.443.10">
    <property type="entry name" value="Intergrase catalytic core"/>
    <property type="match status" value="1"/>
</dbReference>
<dbReference type="InterPro" id="IPR013762">
    <property type="entry name" value="Integrase-like_cat_sf"/>
</dbReference>
<dbReference type="PROSITE" id="PS51898">
    <property type="entry name" value="TYR_RECOMBINASE"/>
    <property type="match status" value="1"/>
</dbReference>
<evidence type="ECO:0000256" key="2">
    <source>
        <dbReference type="ARBA" id="ARBA00022908"/>
    </source>
</evidence>
<dbReference type="Pfam" id="PF00589">
    <property type="entry name" value="Phage_integrase"/>
    <property type="match status" value="1"/>
</dbReference>
<reference evidence="9 10" key="1">
    <citation type="submission" date="2023-07" db="EMBL/GenBank/DDBJ databases">
        <title>The novel representative of Negativicutes class, Anaeroselena agilis gen. nov. sp. nov.</title>
        <authorList>
            <person name="Prokofeva M.I."/>
            <person name="Elcheninov A.G."/>
            <person name="Klyukina A."/>
            <person name="Kublanov I.V."/>
            <person name="Frolov E.N."/>
            <person name="Podosokorskaya O.A."/>
        </authorList>
    </citation>
    <scope>NUCLEOTIDE SEQUENCE [LARGE SCALE GENOMIC DNA]</scope>
    <source>
        <strain evidence="9 10">4137-cl</strain>
    </source>
</reference>
<feature type="region of interest" description="Disordered" evidence="6">
    <location>
        <begin position="375"/>
        <end position="405"/>
    </location>
</feature>
<name>A0ABU3NUW5_9FIRM</name>
<dbReference type="PROSITE" id="PS51900">
    <property type="entry name" value="CB"/>
    <property type="match status" value="1"/>
</dbReference>
<protein>
    <submittedName>
        <fullName evidence="9">Tyrosine-type recombinase/integrase</fullName>
    </submittedName>
</protein>
<dbReference type="PANTHER" id="PTHR30349">
    <property type="entry name" value="PHAGE INTEGRASE-RELATED"/>
    <property type="match status" value="1"/>
</dbReference>
<evidence type="ECO:0000256" key="4">
    <source>
        <dbReference type="ARBA" id="ARBA00023172"/>
    </source>
</evidence>
<sequence length="405" mass="44975">MATQRRPKGEGSLQELPNGKFKVQVDAGWDTGGNRKRVTFTSSSKAEAIRRLNEFKADKIKGSLVGSSSTTLADLIERWLKAKKQLTKRSSYDSYKGICEQHLTPALGKLKVQKLTTARLNDYLSGKLAEGLSNNTVSKHRVLLHDLLDLALREGIVSRNVSEMCHTVVRKKANIGVLNKEECQLLLETARGLIGRKTQERYIYYLVLLALATGMRRGELVALRWGHINKEAATITVKDSLIEVAGGIHLDSPKTADSRRTIAVDKSIIETLSELKNPNYDLIFHRGKGEEFTPSRVGKLFSALLTQCSLEGYRFHDLRHTHATQLIASGVNVKVVSQRLGHANIKTTLDLYVHVLPEHDKQAADIMGAWLGANKVPISDNEPEKTRENQSEESSNDAHSPGQTE</sequence>
<keyword evidence="2" id="KW-0229">DNA integration</keyword>
<organism evidence="9 10">
    <name type="scientific">Anaeroselena agilis</name>
    <dbReference type="NCBI Taxonomy" id="3063788"/>
    <lineage>
        <taxon>Bacteria</taxon>
        <taxon>Bacillati</taxon>
        <taxon>Bacillota</taxon>
        <taxon>Negativicutes</taxon>
        <taxon>Acetonemataceae</taxon>
        <taxon>Anaeroselena</taxon>
    </lineage>
</organism>
<dbReference type="SUPFAM" id="SSF56349">
    <property type="entry name" value="DNA breaking-rejoining enzymes"/>
    <property type="match status" value="1"/>
</dbReference>
<keyword evidence="4" id="KW-0233">DNA recombination</keyword>
<dbReference type="InterPro" id="IPR010998">
    <property type="entry name" value="Integrase_recombinase_N"/>
</dbReference>
<dbReference type="InterPro" id="IPR044068">
    <property type="entry name" value="CB"/>
</dbReference>
<dbReference type="Proteomes" id="UP001254848">
    <property type="component" value="Unassembled WGS sequence"/>
</dbReference>
<dbReference type="Gene3D" id="1.10.150.130">
    <property type="match status" value="1"/>
</dbReference>
<dbReference type="InterPro" id="IPR002104">
    <property type="entry name" value="Integrase_catalytic"/>
</dbReference>
<evidence type="ECO:0000256" key="5">
    <source>
        <dbReference type="PROSITE-ProRule" id="PRU01248"/>
    </source>
</evidence>
<comment type="caution">
    <text evidence="9">The sequence shown here is derived from an EMBL/GenBank/DDBJ whole genome shotgun (WGS) entry which is preliminary data.</text>
</comment>
<gene>
    <name evidence="9" type="ORF">Q4T40_05060</name>
</gene>
<evidence type="ECO:0000256" key="3">
    <source>
        <dbReference type="ARBA" id="ARBA00023125"/>
    </source>
</evidence>
<proteinExistence type="inferred from homology"/>
<comment type="similarity">
    <text evidence="1">Belongs to the 'phage' integrase family.</text>
</comment>
<evidence type="ECO:0000259" key="7">
    <source>
        <dbReference type="PROSITE" id="PS51898"/>
    </source>
</evidence>
<dbReference type="Pfam" id="PF14659">
    <property type="entry name" value="Phage_int_SAM_3"/>
    <property type="match status" value="1"/>
</dbReference>
<evidence type="ECO:0000313" key="9">
    <source>
        <dbReference type="EMBL" id="MDT8900609.1"/>
    </source>
</evidence>